<keyword evidence="1" id="KW-0175">Coiled coil</keyword>
<protein>
    <submittedName>
        <fullName evidence="3">Uncharacterized protein</fullName>
    </submittedName>
</protein>
<feature type="coiled-coil region" evidence="1">
    <location>
        <begin position="204"/>
        <end position="236"/>
    </location>
</feature>
<organism evidence="3 4">
    <name type="scientific">Limnoraphis robusta CCNP1315</name>
    <dbReference type="NCBI Taxonomy" id="3110306"/>
    <lineage>
        <taxon>Bacteria</taxon>
        <taxon>Bacillati</taxon>
        <taxon>Cyanobacteriota</taxon>
        <taxon>Cyanophyceae</taxon>
        <taxon>Oscillatoriophycideae</taxon>
        <taxon>Oscillatoriales</taxon>
        <taxon>Sirenicapillariaceae</taxon>
        <taxon>Limnoraphis</taxon>
    </lineage>
</organism>
<keyword evidence="4" id="KW-1185">Reference proteome</keyword>
<name>A0ABU5U358_9CYAN</name>
<gene>
    <name evidence="3" type="ORF">VB854_22075</name>
</gene>
<reference evidence="3 4" key="1">
    <citation type="submission" date="2023-12" db="EMBL/GenBank/DDBJ databases">
        <title>Baltic Sea Cyanobacteria.</title>
        <authorList>
            <person name="Delbaje E."/>
            <person name="Fewer D.P."/>
            <person name="Shishido T.K."/>
        </authorList>
    </citation>
    <scope>NUCLEOTIDE SEQUENCE [LARGE SCALE GENOMIC DNA]</scope>
    <source>
        <strain evidence="3 4">CCNP 1315</strain>
    </source>
</reference>
<feature type="region of interest" description="Disordered" evidence="2">
    <location>
        <begin position="424"/>
        <end position="444"/>
    </location>
</feature>
<dbReference type="RefSeq" id="WP_323273285.1">
    <property type="nucleotide sequence ID" value="NZ_JAYGHT010000135.1"/>
</dbReference>
<sequence length="462" mass="51932">MATQLETKQKPPLTFIVPTSPSLPSENFKGWDAFAQDVYIFEVSIKYGARQTLALDDADLGIPEAVREKLKVKSDRIKGNKRVTFSREKQLAKGRLEAIRDRIEKLTVVFELGRVIHIQDISEALQCFEELQTEAQSESENLAVLYPQEKQSFLDDIEDILNSRGISQTDIDAALEVYEAQYPSPGELSDIRVEVRRFTKIPSHREYLEKRANYAQQLKQAELDKAEAQRIKAEAELFERGYLAQQQAIATGLTMAANTSWEKLASVLQRFGEIQGTPNGKQAPGLETAIKELKVVAKFNPQLDGLLEEIDALDRAFREGSEDAPGLLQEFHNHLRSLRVSHGTDGFEQVWKVLDSERKLKEFLAKLEEIDPEALAPSEIQDIEAQQAQLISMFRGKCKALKKAMTQFNRDYQKATGRSIKVAQNETDTEAEPMQAQTPSSAETELENIITTAAVGDESVGF</sequence>
<dbReference type="Proteomes" id="UP001301728">
    <property type="component" value="Unassembled WGS sequence"/>
</dbReference>
<evidence type="ECO:0000256" key="1">
    <source>
        <dbReference type="SAM" id="Coils"/>
    </source>
</evidence>
<evidence type="ECO:0000256" key="2">
    <source>
        <dbReference type="SAM" id="MobiDB-lite"/>
    </source>
</evidence>
<comment type="caution">
    <text evidence="3">The sequence shown here is derived from an EMBL/GenBank/DDBJ whole genome shotgun (WGS) entry which is preliminary data.</text>
</comment>
<dbReference type="EMBL" id="JAYGHT010000135">
    <property type="protein sequence ID" value="MEA5521630.1"/>
    <property type="molecule type" value="Genomic_DNA"/>
</dbReference>
<accession>A0ABU5U358</accession>
<evidence type="ECO:0000313" key="4">
    <source>
        <dbReference type="Proteomes" id="UP001301728"/>
    </source>
</evidence>
<evidence type="ECO:0000313" key="3">
    <source>
        <dbReference type="EMBL" id="MEA5521630.1"/>
    </source>
</evidence>
<proteinExistence type="predicted"/>